<evidence type="ECO:0000259" key="1">
    <source>
        <dbReference type="Pfam" id="PF00535"/>
    </source>
</evidence>
<sequence length="361" mass="42747">MREKEITISLCMIVRDEELTIGRCLESVQQLVDEIIIVDTGSIDRTKEIVADYTAHIYEFQWIDDFAAARNFSFSKATQDYIFWLDADDILTEEAQEEFKILKRELEEKVDAVSMPYHLVMDSNGKPLYASRRHRLVKRERQFQWFGKVHEYLAVSGEIFKSNVAITHRKEKKPTDRNFKIFQNIMKNGEELTPRDIFYYANECTDHQKYREAIPLYEMFLGDGKGWKEDNIYACGKLGDCYVHLAEWEKAIDACVKSFLYDIPRGEICTRLGNIYRELQRYNEAIFWYKLATEVPVPTESPFHSPASYTWIPYLQMCICYSRLGEHERAYYYNELAAAYVPNDAAIEYNRKYFRDLFQKE</sequence>
<dbReference type="CDD" id="cd02511">
    <property type="entry name" value="Beta4Glucosyltransferase"/>
    <property type="match status" value="1"/>
</dbReference>
<evidence type="ECO:0000313" key="3">
    <source>
        <dbReference type="Proteomes" id="UP000027778"/>
    </source>
</evidence>
<dbReference type="Gene3D" id="1.25.40.10">
    <property type="entry name" value="Tetratricopeptide repeat domain"/>
    <property type="match status" value="1"/>
</dbReference>
<protein>
    <submittedName>
        <fullName evidence="2">Beta 1,4 glucosyltransferase</fullName>
    </submittedName>
</protein>
<dbReference type="PANTHER" id="PTHR43630">
    <property type="entry name" value="POLY-BETA-1,6-N-ACETYL-D-GLUCOSAMINE SYNTHASE"/>
    <property type="match status" value="1"/>
</dbReference>
<keyword evidence="3" id="KW-1185">Reference proteome</keyword>
<dbReference type="Pfam" id="PF00535">
    <property type="entry name" value="Glycos_transf_2"/>
    <property type="match status" value="1"/>
</dbReference>
<organism evidence="2 3">
    <name type="scientific">Bacillus gaemokensis</name>
    <dbReference type="NCBI Taxonomy" id="574375"/>
    <lineage>
        <taxon>Bacteria</taxon>
        <taxon>Bacillati</taxon>
        <taxon>Bacillota</taxon>
        <taxon>Bacilli</taxon>
        <taxon>Bacillales</taxon>
        <taxon>Bacillaceae</taxon>
        <taxon>Bacillus</taxon>
        <taxon>Bacillus cereus group</taxon>
    </lineage>
</organism>
<reference evidence="2 3" key="1">
    <citation type="submission" date="2014-06" db="EMBL/GenBank/DDBJ databases">
        <title>Draft genome sequence of Bacillus gaemokensis JCM 15801 (MCCC 1A00707).</title>
        <authorList>
            <person name="Lai Q."/>
            <person name="Liu Y."/>
            <person name="Shao Z."/>
        </authorList>
    </citation>
    <scope>NUCLEOTIDE SEQUENCE [LARGE SCALE GENOMIC DNA]</scope>
    <source>
        <strain evidence="2 3">JCM 15801</strain>
    </source>
</reference>
<proteinExistence type="predicted"/>
<dbReference type="AlphaFoldDB" id="A0A073KQW9"/>
<dbReference type="InterPro" id="IPR011990">
    <property type="entry name" value="TPR-like_helical_dom_sf"/>
</dbReference>
<keyword evidence="2" id="KW-0808">Transferase</keyword>
<dbReference type="InterPro" id="IPR001173">
    <property type="entry name" value="Glyco_trans_2-like"/>
</dbReference>
<gene>
    <name evidence="2" type="ORF">BAGA_21145</name>
</gene>
<evidence type="ECO:0000313" key="2">
    <source>
        <dbReference type="EMBL" id="KEK24793.1"/>
    </source>
</evidence>
<accession>A0A073KQW9</accession>
<dbReference type="SUPFAM" id="SSF48452">
    <property type="entry name" value="TPR-like"/>
    <property type="match status" value="1"/>
</dbReference>
<dbReference type="EMBL" id="JOTM01000004">
    <property type="protein sequence ID" value="KEK24793.1"/>
    <property type="molecule type" value="Genomic_DNA"/>
</dbReference>
<dbReference type="PANTHER" id="PTHR43630:SF2">
    <property type="entry name" value="GLYCOSYLTRANSFERASE"/>
    <property type="match status" value="1"/>
</dbReference>
<dbReference type="GO" id="GO:0016740">
    <property type="term" value="F:transferase activity"/>
    <property type="evidence" value="ECO:0007669"/>
    <property type="project" value="UniProtKB-KW"/>
</dbReference>
<dbReference type="Proteomes" id="UP000027778">
    <property type="component" value="Unassembled WGS sequence"/>
</dbReference>
<dbReference type="Gene3D" id="3.90.550.10">
    <property type="entry name" value="Spore Coat Polysaccharide Biosynthesis Protein SpsA, Chain A"/>
    <property type="match status" value="1"/>
</dbReference>
<dbReference type="Pfam" id="PF13181">
    <property type="entry name" value="TPR_8"/>
    <property type="match status" value="1"/>
</dbReference>
<dbReference type="SUPFAM" id="SSF53448">
    <property type="entry name" value="Nucleotide-diphospho-sugar transferases"/>
    <property type="match status" value="1"/>
</dbReference>
<dbReference type="InterPro" id="IPR029044">
    <property type="entry name" value="Nucleotide-diphossugar_trans"/>
</dbReference>
<feature type="domain" description="Glycosyltransferase 2-like" evidence="1">
    <location>
        <begin position="9"/>
        <end position="150"/>
    </location>
</feature>
<dbReference type="eggNOG" id="COG0463">
    <property type="taxonomic scope" value="Bacteria"/>
</dbReference>
<dbReference type="InterPro" id="IPR019734">
    <property type="entry name" value="TPR_rpt"/>
</dbReference>
<name>A0A073KQW9_9BACI</name>
<dbReference type="STRING" id="574375.AZF08_12170"/>
<comment type="caution">
    <text evidence="2">The sequence shown here is derived from an EMBL/GenBank/DDBJ whole genome shotgun (WGS) entry which is preliminary data.</text>
</comment>